<protein>
    <recommendedName>
        <fullName evidence="7">RING-type domain-containing protein</fullName>
    </recommendedName>
</protein>
<gene>
    <name evidence="8" type="ORF">K2173_026938</name>
</gene>
<keyword evidence="1" id="KW-0479">Metal-binding</keyword>
<evidence type="ECO:0000256" key="5">
    <source>
        <dbReference type="SAM" id="Coils"/>
    </source>
</evidence>
<dbReference type="InterPro" id="IPR013083">
    <property type="entry name" value="Znf_RING/FYVE/PHD"/>
</dbReference>
<evidence type="ECO:0000259" key="7">
    <source>
        <dbReference type="PROSITE" id="PS50089"/>
    </source>
</evidence>
<keyword evidence="3" id="KW-0862">Zinc</keyword>
<comment type="caution">
    <text evidence="8">The sequence shown here is derived from an EMBL/GenBank/DDBJ whole genome shotgun (WGS) entry which is preliminary data.</text>
</comment>
<dbReference type="InterPro" id="IPR001841">
    <property type="entry name" value="Znf_RING"/>
</dbReference>
<dbReference type="PANTHER" id="PTHR42647:SF10">
    <property type="entry name" value="F2G19.2"/>
    <property type="match status" value="1"/>
</dbReference>
<feature type="domain" description="RING-type" evidence="7">
    <location>
        <begin position="293"/>
        <end position="328"/>
    </location>
</feature>
<evidence type="ECO:0000256" key="6">
    <source>
        <dbReference type="SAM" id="MobiDB-lite"/>
    </source>
</evidence>
<dbReference type="FunFam" id="3.30.40.10:FF:000239">
    <property type="entry name" value="probable BOI-related E3 ubiquitin-protein ligase 2"/>
    <property type="match status" value="1"/>
</dbReference>
<reference evidence="8 9" key="1">
    <citation type="submission" date="2021-09" db="EMBL/GenBank/DDBJ databases">
        <title>Genomic insights and catalytic innovation underlie evolution of tropane alkaloids biosynthesis.</title>
        <authorList>
            <person name="Wang Y.-J."/>
            <person name="Tian T."/>
            <person name="Huang J.-P."/>
            <person name="Huang S.-X."/>
        </authorList>
    </citation>
    <scope>NUCLEOTIDE SEQUENCE [LARGE SCALE GENOMIC DNA]</scope>
    <source>
        <strain evidence="8">KIB-2018</strain>
        <tissue evidence="8">Leaf</tissue>
    </source>
</reference>
<evidence type="ECO:0000256" key="3">
    <source>
        <dbReference type="ARBA" id="ARBA00022833"/>
    </source>
</evidence>
<dbReference type="Proteomes" id="UP001159364">
    <property type="component" value="Linkage Group LG02"/>
</dbReference>
<evidence type="ECO:0000313" key="8">
    <source>
        <dbReference type="EMBL" id="KAJ8771761.1"/>
    </source>
</evidence>
<keyword evidence="9" id="KW-1185">Reference proteome</keyword>
<dbReference type="PIRSF" id="PIRSF036836">
    <property type="entry name" value="RNase_bind_SBP1"/>
    <property type="match status" value="1"/>
</dbReference>
<proteinExistence type="predicted"/>
<feature type="coiled-coil region" evidence="5">
    <location>
        <begin position="195"/>
        <end position="222"/>
    </location>
</feature>
<evidence type="ECO:0000313" key="9">
    <source>
        <dbReference type="Proteomes" id="UP001159364"/>
    </source>
</evidence>
<sequence>MALHLQHLFQQQCQPQQQQPQPPKTLRDLFSTDGQISPPAALSNAPNLLNQYQHPPYVPPFHVAGPAAGPVSDVSDVGVDLQWNCGLEPKRKRLKEQNFFQNNSPMSSVDFLQARSVSTGLGLSLDNTHASTSGDSALISLIGDDIELELLRQDADIDRFLKVEVHRLQQNILENFQTNQVQTISLMEEKILQKLHEKEAEMHSINKKNAELEERMEQLSVEVCAWQEQAMYNENVIDALKFKLEQVYAQSRDSKERCGNSEVDDTASCCNGRASYFHLICKDNNDMKELMTCKVCRLKEVCMLLLPCKHLCLCKDCESKVSFCPVCRSLKYFGMEVYM</sequence>
<dbReference type="CDD" id="cd16649">
    <property type="entry name" value="mRING-HC-C3HC5_CGRF1-like"/>
    <property type="match status" value="1"/>
</dbReference>
<dbReference type="GO" id="GO:0004842">
    <property type="term" value="F:ubiquitin-protein transferase activity"/>
    <property type="evidence" value="ECO:0007669"/>
    <property type="project" value="TreeGrafter"/>
</dbReference>
<keyword evidence="2 4" id="KW-0863">Zinc-finger</keyword>
<dbReference type="EMBL" id="JAIWQS010000002">
    <property type="protein sequence ID" value="KAJ8771761.1"/>
    <property type="molecule type" value="Genomic_DNA"/>
</dbReference>
<dbReference type="GO" id="GO:0008270">
    <property type="term" value="F:zinc ion binding"/>
    <property type="evidence" value="ECO:0007669"/>
    <property type="project" value="UniProtKB-KW"/>
</dbReference>
<dbReference type="Gene3D" id="3.30.40.10">
    <property type="entry name" value="Zinc/RING finger domain, C3HC4 (zinc finger)"/>
    <property type="match status" value="1"/>
</dbReference>
<dbReference type="PROSITE" id="PS50089">
    <property type="entry name" value="ZF_RING_2"/>
    <property type="match status" value="1"/>
</dbReference>
<dbReference type="AlphaFoldDB" id="A0AAV8TXL5"/>
<keyword evidence="5" id="KW-0175">Coiled coil</keyword>
<evidence type="ECO:0000256" key="4">
    <source>
        <dbReference type="PROSITE-ProRule" id="PRU00175"/>
    </source>
</evidence>
<evidence type="ECO:0000256" key="2">
    <source>
        <dbReference type="ARBA" id="ARBA00022771"/>
    </source>
</evidence>
<accession>A0AAV8TXL5</accession>
<dbReference type="Pfam" id="PF13920">
    <property type="entry name" value="zf-C3HC4_3"/>
    <property type="match status" value="1"/>
</dbReference>
<name>A0AAV8TXL5_9ROSI</name>
<feature type="region of interest" description="Disordered" evidence="6">
    <location>
        <begin position="8"/>
        <end position="47"/>
    </location>
</feature>
<evidence type="ECO:0000256" key="1">
    <source>
        <dbReference type="ARBA" id="ARBA00022723"/>
    </source>
</evidence>
<dbReference type="PANTHER" id="PTHR42647">
    <property type="entry name" value="SBP (S-RIBONUCLEASE BINDING PROTEIN) FAMILY PROTEIN"/>
    <property type="match status" value="1"/>
</dbReference>
<feature type="compositionally biased region" description="Low complexity" evidence="6">
    <location>
        <begin position="10"/>
        <end position="19"/>
    </location>
</feature>
<organism evidence="8 9">
    <name type="scientific">Erythroxylum novogranatense</name>
    <dbReference type="NCBI Taxonomy" id="1862640"/>
    <lineage>
        <taxon>Eukaryota</taxon>
        <taxon>Viridiplantae</taxon>
        <taxon>Streptophyta</taxon>
        <taxon>Embryophyta</taxon>
        <taxon>Tracheophyta</taxon>
        <taxon>Spermatophyta</taxon>
        <taxon>Magnoliopsida</taxon>
        <taxon>eudicotyledons</taxon>
        <taxon>Gunneridae</taxon>
        <taxon>Pentapetalae</taxon>
        <taxon>rosids</taxon>
        <taxon>fabids</taxon>
        <taxon>Malpighiales</taxon>
        <taxon>Erythroxylaceae</taxon>
        <taxon>Erythroxylum</taxon>
    </lineage>
</organism>